<protein>
    <submittedName>
        <fullName evidence="4">CPBP family intramembrane metalloprotease</fullName>
    </submittedName>
</protein>
<keyword evidence="2" id="KW-0472">Membrane</keyword>
<feature type="transmembrane region" description="Helical" evidence="2">
    <location>
        <begin position="43"/>
        <end position="63"/>
    </location>
</feature>
<evidence type="ECO:0000313" key="5">
    <source>
        <dbReference type="Proteomes" id="UP000284109"/>
    </source>
</evidence>
<accession>A0A3R6WB41</accession>
<dbReference type="GO" id="GO:0004175">
    <property type="term" value="F:endopeptidase activity"/>
    <property type="evidence" value="ECO:0007669"/>
    <property type="project" value="UniProtKB-ARBA"/>
</dbReference>
<evidence type="ECO:0000256" key="2">
    <source>
        <dbReference type="SAM" id="Phobius"/>
    </source>
</evidence>
<feature type="domain" description="CAAX prenyl protease 2/Lysostaphin resistance protein A-like" evidence="3">
    <location>
        <begin position="119"/>
        <end position="211"/>
    </location>
</feature>
<dbReference type="GO" id="GO:0008237">
    <property type="term" value="F:metallopeptidase activity"/>
    <property type="evidence" value="ECO:0007669"/>
    <property type="project" value="UniProtKB-KW"/>
</dbReference>
<reference evidence="4 5" key="1">
    <citation type="submission" date="2018-07" db="EMBL/GenBank/DDBJ databases">
        <title>Genome sequences of six Lactobacillus spp. isolated from bumble bee guts.</title>
        <authorList>
            <person name="Motta E.V.S."/>
            <person name="Moran N.A."/>
        </authorList>
    </citation>
    <scope>NUCLEOTIDE SEQUENCE [LARGE SCALE GENOMIC DNA]</scope>
    <source>
        <strain evidence="4 5">BI-1.1</strain>
    </source>
</reference>
<feature type="transmembrane region" description="Helical" evidence="2">
    <location>
        <begin position="150"/>
        <end position="167"/>
    </location>
</feature>
<keyword evidence="2" id="KW-1133">Transmembrane helix</keyword>
<name>A0A3R6WB41_9LACO</name>
<dbReference type="GO" id="GO:0080120">
    <property type="term" value="P:CAAX-box protein maturation"/>
    <property type="evidence" value="ECO:0007669"/>
    <property type="project" value="UniProtKB-ARBA"/>
</dbReference>
<keyword evidence="4" id="KW-0378">Hydrolase</keyword>
<feature type="transmembrane region" description="Helical" evidence="2">
    <location>
        <begin position="83"/>
        <end position="107"/>
    </location>
</feature>
<dbReference type="GO" id="GO:0006508">
    <property type="term" value="P:proteolysis"/>
    <property type="evidence" value="ECO:0007669"/>
    <property type="project" value="UniProtKB-KW"/>
</dbReference>
<feature type="transmembrane region" description="Helical" evidence="2">
    <location>
        <begin position="12"/>
        <end position="31"/>
    </location>
</feature>
<dbReference type="Proteomes" id="UP000284109">
    <property type="component" value="Unassembled WGS sequence"/>
</dbReference>
<keyword evidence="4" id="KW-0482">Metalloprotease</keyword>
<dbReference type="Pfam" id="PF02517">
    <property type="entry name" value="Rce1-like"/>
    <property type="match status" value="1"/>
</dbReference>
<dbReference type="InterPro" id="IPR003675">
    <property type="entry name" value="Rce1/LyrA-like_dom"/>
</dbReference>
<feature type="transmembrane region" description="Helical" evidence="2">
    <location>
        <begin position="199"/>
        <end position="221"/>
    </location>
</feature>
<gene>
    <name evidence="4" type="ORF">DS831_00355</name>
</gene>
<sequence length="281" mass="31740">MQLKQLTLVGKTTLTTAMMTIVWSLISEMGGDIVSKINHHSENWSVISCELLLEGIAIFLMWLTYYRHPKIWAFADQQWQKRYLLGFLFGTIWFALSWSICVILGGFKVQFIGKFSNSGWFIVFLVGFAVQSMFEELICRGYIMGKFLELNLPKTAIIVNSLLFMLLHTGNDGFSLLAALDLLFFAFAMSLLRLQTHSLWFVGAFHAAWNFAEGVLFGTAVSGTTKQAIIFNSIRMPHKSLVNGGIFGVENSLVSVILDGILLLIIVGYVYRHHNYQQIDS</sequence>
<dbReference type="EMBL" id="QOCR01000001">
    <property type="protein sequence ID" value="RHW51823.1"/>
    <property type="molecule type" value="Genomic_DNA"/>
</dbReference>
<feature type="transmembrane region" description="Helical" evidence="2">
    <location>
        <begin position="252"/>
        <end position="271"/>
    </location>
</feature>
<comment type="caution">
    <text evidence="4">The sequence shown here is derived from an EMBL/GenBank/DDBJ whole genome shotgun (WGS) entry which is preliminary data.</text>
</comment>
<evidence type="ECO:0000259" key="3">
    <source>
        <dbReference type="Pfam" id="PF02517"/>
    </source>
</evidence>
<keyword evidence="2" id="KW-0812">Transmembrane</keyword>
<proteinExistence type="inferred from homology"/>
<evidence type="ECO:0000256" key="1">
    <source>
        <dbReference type="ARBA" id="ARBA00009067"/>
    </source>
</evidence>
<keyword evidence="4" id="KW-0645">Protease</keyword>
<feature type="transmembrane region" description="Helical" evidence="2">
    <location>
        <begin position="173"/>
        <end position="192"/>
    </location>
</feature>
<evidence type="ECO:0000313" key="4">
    <source>
        <dbReference type="EMBL" id="RHW51823.1"/>
    </source>
</evidence>
<dbReference type="PANTHER" id="PTHR39430:SF1">
    <property type="entry name" value="PROTEASE"/>
    <property type="match status" value="1"/>
</dbReference>
<keyword evidence="5" id="KW-1185">Reference proteome</keyword>
<dbReference type="RefSeq" id="WP_118899332.1">
    <property type="nucleotide sequence ID" value="NZ_QOCR01000001.1"/>
</dbReference>
<dbReference type="AlphaFoldDB" id="A0A3R6WB41"/>
<dbReference type="PANTHER" id="PTHR39430">
    <property type="entry name" value="MEMBRANE-ASSOCIATED PROTEASE-RELATED"/>
    <property type="match status" value="1"/>
</dbReference>
<dbReference type="OrthoDB" id="324900at2"/>
<feature type="transmembrane region" description="Helical" evidence="2">
    <location>
        <begin position="119"/>
        <end position="138"/>
    </location>
</feature>
<comment type="similarity">
    <text evidence="1">Belongs to the UPF0177 family.</text>
</comment>
<organism evidence="4 5">
    <name type="scientific">Bombilactobacillus bombi</name>
    <dbReference type="NCBI Taxonomy" id="1303590"/>
    <lineage>
        <taxon>Bacteria</taxon>
        <taxon>Bacillati</taxon>
        <taxon>Bacillota</taxon>
        <taxon>Bacilli</taxon>
        <taxon>Lactobacillales</taxon>
        <taxon>Lactobacillaceae</taxon>
        <taxon>Bombilactobacillus</taxon>
    </lineage>
</organism>